<proteinExistence type="predicted"/>
<organism evidence="1 2">
    <name type="scientific">Paenibacillus piri</name>
    <dbReference type="NCBI Taxonomy" id="2547395"/>
    <lineage>
        <taxon>Bacteria</taxon>
        <taxon>Bacillati</taxon>
        <taxon>Bacillota</taxon>
        <taxon>Bacilli</taxon>
        <taxon>Bacillales</taxon>
        <taxon>Paenibacillaceae</taxon>
        <taxon>Paenibacillus</taxon>
    </lineage>
</organism>
<gene>
    <name evidence="1" type="ORF">E1757_07885</name>
</gene>
<dbReference type="OrthoDB" id="2665115at2"/>
<reference evidence="1 2" key="1">
    <citation type="submission" date="2019-03" db="EMBL/GenBank/DDBJ databases">
        <title>This is whole genome sequence of Paenibacillus sp MS74 strain.</title>
        <authorList>
            <person name="Trinh H.N."/>
        </authorList>
    </citation>
    <scope>NUCLEOTIDE SEQUENCE [LARGE SCALE GENOMIC DNA]</scope>
    <source>
        <strain evidence="1 2">MS74</strain>
    </source>
</reference>
<dbReference type="EMBL" id="SMRT01000002">
    <property type="protein sequence ID" value="TDF99734.1"/>
    <property type="molecule type" value="Genomic_DNA"/>
</dbReference>
<dbReference type="RefSeq" id="WP_133226402.1">
    <property type="nucleotide sequence ID" value="NZ_SMRT01000002.1"/>
</dbReference>
<dbReference type="Proteomes" id="UP000295636">
    <property type="component" value="Unassembled WGS sequence"/>
</dbReference>
<evidence type="ECO:0000313" key="1">
    <source>
        <dbReference type="EMBL" id="TDF99734.1"/>
    </source>
</evidence>
<evidence type="ECO:0000313" key="2">
    <source>
        <dbReference type="Proteomes" id="UP000295636"/>
    </source>
</evidence>
<accession>A0A4V2ZU61</accession>
<protein>
    <submittedName>
        <fullName evidence="1">Uncharacterized protein</fullName>
    </submittedName>
</protein>
<keyword evidence="2" id="KW-1185">Reference proteome</keyword>
<sequence>MISVLEASMTHSKEDGYVGKVEFRVEQHKQPYEITLYSKNGKEWMYSLNFLHESGSEEEIDALEELLEEDDELYDSLINAAKSKLPANG</sequence>
<name>A0A4V2ZU61_9BACL</name>
<dbReference type="AlphaFoldDB" id="A0A4V2ZU61"/>
<comment type="caution">
    <text evidence="1">The sequence shown here is derived from an EMBL/GenBank/DDBJ whole genome shotgun (WGS) entry which is preliminary data.</text>
</comment>